<sequence>MPLTRSQSSLSTHIQDETQRLDSNLKEKKTSNCSPVPWQGWGRALPSPPTPPHNLI</sequence>
<protein>
    <submittedName>
        <fullName evidence="2">Uncharacterized protein</fullName>
    </submittedName>
</protein>
<proteinExistence type="predicted"/>
<evidence type="ECO:0000313" key="2">
    <source>
        <dbReference type="EMBL" id="KAK0743279.1"/>
    </source>
</evidence>
<gene>
    <name evidence="2" type="ORF">B0T18DRAFT_414887</name>
</gene>
<dbReference type="EMBL" id="JAUKUD010000005">
    <property type="protein sequence ID" value="KAK0743279.1"/>
    <property type="molecule type" value="Genomic_DNA"/>
</dbReference>
<feature type="non-terminal residue" evidence="2">
    <location>
        <position position="56"/>
    </location>
</feature>
<evidence type="ECO:0000313" key="3">
    <source>
        <dbReference type="Proteomes" id="UP001172155"/>
    </source>
</evidence>
<comment type="caution">
    <text evidence="2">The sequence shown here is derived from an EMBL/GenBank/DDBJ whole genome shotgun (WGS) entry which is preliminary data.</text>
</comment>
<feature type="compositionally biased region" description="Basic and acidic residues" evidence="1">
    <location>
        <begin position="14"/>
        <end position="30"/>
    </location>
</feature>
<dbReference type="Proteomes" id="UP001172155">
    <property type="component" value="Unassembled WGS sequence"/>
</dbReference>
<dbReference type="AlphaFoldDB" id="A0AA40K273"/>
<keyword evidence="3" id="KW-1185">Reference proteome</keyword>
<feature type="compositionally biased region" description="Pro residues" evidence="1">
    <location>
        <begin position="46"/>
        <end position="56"/>
    </location>
</feature>
<name>A0AA40K273_9PEZI</name>
<feature type="compositionally biased region" description="Polar residues" evidence="1">
    <location>
        <begin position="1"/>
        <end position="13"/>
    </location>
</feature>
<reference evidence="2" key="1">
    <citation type="submission" date="2023-06" db="EMBL/GenBank/DDBJ databases">
        <title>Genome-scale phylogeny and comparative genomics of the fungal order Sordariales.</title>
        <authorList>
            <consortium name="Lawrence Berkeley National Laboratory"/>
            <person name="Hensen N."/>
            <person name="Bonometti L."/>
            <person name="Westerberg I."/>
            <person name="Brannstrom I.O."/>
            <person name="Guillou S."/>
            <person name="Cros-Aarteil S."/>
            <person name="Calhoun S."/>
            <person name="Haridas S."/>
            <person name="Kuo A."/>
            <person name="Mondo S."/>
            <person name="Pangilinan J."/>
            <person name="Riley R."/>
            <person name="LaButti K."/>
            <person name="Andreopoulos B."/>
            <person name="Lipzen A."/>
            <person name="Chen C."/>
            <person name="Yanf M."/>
            <person name="Daum C."/>
            <person name="Ng V."/>
            <person name="Clum A."/>
            <person name="Steindorff A."/>
            <person name="Ohm R."/>
            <person name="Martin F."/>
            <person name="Silar P."/>
            <person name="Natvig D."/>
            <person name="Lalanne C."/>
            <person name="Gautier V."/>
            <person name="Ament-velasquez S.L."/>
            <person name="Kruys A."/>
            <person name="Hutchinson M.I."/>
            <person name="Powell A.J."/>
            <person name="Barry K."/>
            <person name="Miller A.N."/>
            <person name="Grigoriev I.V."/>
            <person name="Debuchy R."/>
            <person name="Gladieux P."/>
            <person name="Thoren M.H."/>
            <person name="Johannesson H."/>
        </authorList>
    </citation>
    <scope>NUCLEOTIDE SEQUENCE</scope>
    <source>
        <strain evidence="2">SMH3187-1</strain>
    </source>
</reference>
<accession>A0AA40K273</accession>
<feature type="region of interest" description="Disordered" evidence="1">
    <location>
        <begin position="1"/>
        <end position="56"/>
    </location>
</feature>
<organism evidence="2 3">
    <name type="scientific">Schizothecium vesticola</name>
    <dbReference type="NCBI Taxonomy" id="314040"/>
    <lineage>
        <taxon>Eukaryota</taxon>
        <taxon>Fungi</taxon>
        <taxon>Dikarya</taxon>
        <taxon>Ascomycota</taxon>
        <taxon>Pezizomycotina</taxon>
        <taxon>Sordariomycetes</taxon>
        <taxon>Sordariomycetidae</taxon>
        <taxon>Sordariales</taxon>
        <taxon>Schizotheciaceae</taxon>
        <taxon>Schizothecium</taxon>
    </lineage>
</organism>
<evidence type="ECO:0000256" key="1">
    <source>
        <dbReference type="SAM" id="MobiDB-lite"/>
    </source>
</evidence>